<keyword evidence="2" id="KW-1133">Transmembrane helix</keyword>
<proteinExistence type="predicted"/>
<feature type="compositionally biased region" description="Low complexity" evidence="1">
    <location>
        <begin position="307"/>
        <end position="329"/>
    </location>
</feature>
<dbReference type="Proteomes" id="UP000053405">
    <property type="component" value="Unassembled WGS sequence"/>
</dbReference>
<evidence type="ECO:0000313" key="3">
    <source>
        <dbReference type="EMBL" id="GAC58762.1"/>
    </source>
</evidence>
<gene>
    <name evidence="3" type="ORF">GOHSU_48_00220</name>
</gene>
<dbReference type="Gene3D" id="1.10.510.10">
    <property type="entry name" value="Transferase(Phosphotransferase) domain 1"/>
    <property type="match status" value="1"/>
</dbReference>
<feature type="transmembrane region" description="Helical" evidence="2">
    <location>
        <begin position="424"/>
        <end position="446"/>
    </location>
</feature>
<dbReference type="STRING" id="1121927.GOHSU_48_00220"/>
<evidence type="ECO:0000313" key="4">
    <source>
        <dbReference type="Proteomes" id="UP000053405"/>
    </source>
</evidence>
<feature type="compositionally biased region" description="Low complexity" evidence="1">
    <location>
        <begin position="457"/>
        <end position="475"/>
    </location>
</feature>
<dbReference type="Gene3D" id="3.30.200.20">
    <property type="entry name" value="Phosphorylase Kinase, domain 1"/>
    <property type="match status" value="1"/>
</dbReference>
<dbReference type="InterPro" id="IPR011009">
    <property type="entry name" value="Kinase-like_dom_sf"/>
</dbReference>
<keyword evidence="2" id="KW-0812">Transmembrane</keyword>
<protein>
    <recommendedName>
        <fullName evidence="5">Serine/threonine protein kinase</fullName>
    </recommendedName>
</protein>
<dbReference type="RefSeq" id="WP_005943427.1">
    <property type="nucleotide sequence ID" value="NZ_ATVK01000063.1"/>
</dbReference>
<reference evidence="3 4" key="1">
    <citation type="submission" date="2012-12" db="EMBL/GenBank/DDBJ databases">
        <title>Whole genome shotgun sequence of Gordonia hirsuta NBRC 16056.</title>
        <authorList>
            <person name="Isaki-Nakamura S."/>
            <person name="Hosoyama A."/>
            <person name="Tsuchikane K."/>
            <person name="Katsumata H."/>
            <person name="Baba S."/>
            <person name="Yamazaki S."/>
            <person name="Fujita N."/>
        </authorList>
    </citation>
    <scope>NUCLEOTIDE SEQUENCE [LARGE SCALE GENOMIC DNA]</scope>
    <source>
        <strain evidence="3 4">NBRC 16056</strain>
    </source>
</reference>
<evidence type="ECO:0008006" key="5">
    <source>
        <dbReference type="Google" id="ProtNLM"/>
    </source>
</evidence>
<feature type="region of interest" description="Disordered" evidence="1">
    <location>
        <begin position="448"/>
        <end position="475"/>
    </location>
</feature>
<evidence type="ECO:0000256" key="2">
    <source>
        <dbReference type="SAM" id="Phobius"/>
    </source>
</evidence>
<sequence length="665" mass="66267">MLHAGQQFAGLYIVGSLRTGAAGDTYLVRPPSGGEDVLLVVPEALSADPAYRQAFATAAAQAATLTDPAVLKVRGHGQDGGRLWLASEYAAGTTLASLVQRTGPLAPGQVAAAITAVAGALDQAHSRGLLRGAVSAADVVVPEKPGAPQYRVGGFGLPPAAATDARGDQAGLGDLATFLLTGGQAIGQRVTTVRPELPAAVDEVLGRVRRPAPERYESCGAMAAALTAALTPGQATVAAATPSPGDDATLPFAPGETPAPGETTVISGASAASAGATEGSGAASPLEMTANPYLPNLSAGQGPGAPGPAASNAGGPDADPTAAGAPGHGQPTEYSSPPAQAGGQPPTGYGAPPTGYGPTSHGPTGYDQASYGQAPTGHPGYGPAPHPQQVYSAGGFGPYGPGQPPLGPGDPNQPSGEPRGNTKLVWVIAGVLVAVIAVVGALIAFLPSRDGDDSDDTATSATASSGPSSAPSASSAAPSVQVVAGIPVNCVQGAPLIRTSSTSLDADAMRIPAEAVPTGWRADAGSRMPFVVDSDAIAVSRPPGQNWQAQLGVATLPSNFTGDIEQLGRKWLECLNQMPGYVGTDSSPAQVTEDRGGATDSKSVRVHFFEGRIPVKRGDITADDFVLLIADTTPRSIAFGVAANTDPQSLAEIGKAIADAQIRTR</sequence>
<evidence type="ECO:0000256" key="1">
    <source>
        <dbReference type="SAM" id="MobiDB-lite"/>
    </source>
</evidence>
<feature type="region of interest" description="Disordered" evidence="1">
    <location>
        <begin position="237"/>
        <end position="418"/>
    </location>
</feature>
<dbReference type="EMBL" id="BANT01000048">
    <property type="protein sequence ID" value="GAC58762.1"/>
    <property type="molecule type" value="Genomic_DNA"/>
</dbReference>
<comment type="caution">
    <text evidence="3">The sequence shown here is derived from an EMBL/GenBank/DDBJ whole genome shotgun (WGS) entry which is preliminary data.</text>
</comment>
<keyword evidence="2" id="KW-0472">Membrane</keyword>
<feature type="compositionally biased region" description="Low complexity" evidence="1">
    <location>
        <begin position="337"/>
        <end position="359"/>
    </location>
</feature>
<dbReference type="eggNOG" id="COG0515">
    <property type="taxonomic scope" value="Bacteria"/>
</dbReference>
<keyword evidence="4" id="KW-1185">Reference proteome</keyword>
<dbReference type="AlphaFoldDB" id="L7LFA5"/>
<accession>L7LFA5</accession>
<dbReference type="SUPFAM" id="SSF56112">
    <property type="entry name" value="Protein kinase-like (PK-like)"/>
    <property type="match status" value="1"/>
</dbReference>
<name>L7LFA5_9ACTN</name>
<organism evidence="3 4">
    <name type="scientific">Gordonia hirsuta DSM 44140 = NBRC 16056</name>
    <dbReference type="NCBI Taxonomy" id="1121927"/>
    <lineage>
        <taxon>Bacteria</taxon>
        <taxon>Bacillati</taxon>
        <taxon>Actinomycetota</taxon>
        <taxon>Actinomycetes</taxon>
        <taxon>Mycobacteriales</taxon>
        <taxon>Gordoniaceae</taxon>
        <taxon>Gordonia</taxon>
    </lineage>
</organism>
<feature type="compositionally biased region" description="Low complexity" evidence="1">
    <location>
        <begin position="267"/>
        <end position="284"/>
    </location>
</feature>